<keyword evidence="1" id="KW-0732">Signal</keyword>
<gene>
    <name evidence="2" type="ORF">H3H32_18620</name>
</gene>
<accession>A0A7G5H6L4</accession>
<evidence type="ECO:0000313" key="2">
    <source>
        <dbReference type="EMBL" id="QMW06756.1"/>
    </source>
</evidence>
<dbReference type="AlphaFoldDB" id="A0A7G5H6L4"/>
<dbReference type="EMBL" id="CP059732">
    <property type="protein sequence ID" value="QMW06756.1"/>
    <property type="molecule type" value="Genomic_DNA"/>
</dbReference>
<organism evidence="2 3">
    <name type="scientific">Spirosoma foliorum</name>
    <dbReference type="NCBI Taxonomy" id="2710596"/>
    <lineage>
        <taxon>Bacteria</taxon>
        <taxon>Pseudomonadati</taxon>
        <taxon>Bacteroidota</taxon>
        <taxon>Cytophagia</taxon>
        <taxon>Cytophagales</taxon>
        <taxon>Cytophagaceae</taxon>
        <taxon>Spirosoma</taxon>
    </lineage>
</organism>
<keyword evidence="3" id="KW-1185">Reference proteome</keyword>
<feature type="signal peptide" evidence="1">
    <location>
        <begin position="1"/>
        <end position="22"/>
    </location>
</feature>
<dbReference type="Proteomes" id="UP000515369">
    <property type="component" value="Chromosome"/>
</dbReference>
<protein>
    <submittedName>
        <fullName evidence="2">Uncharacterized protein</fullName>
    </submittedName>
</protein>
<sequence length="45" mass="4910">MKTRVITLLLLSIFTIATTTNAQNLPTADEVLNAYFKALGGKRLS</sequence>
<reference evidence="2 3" key="1">
    <citation type="submission" date="2020-07" db="EMBL/GenBank/DDBJ databases">
        <title>Spirosoma foliorum sp. nov., isolated from the leaves on the Nejang mountain Korea, Republic of.</title>
        <authorList>
            <person name="Ho H."/>
            <person name="Lee Y.-J."/>
            <person name="Nurcahyanto D.-A."/>
            <person name="Kim S.-G."/>
        </authorList>
    </citation>
    <scope>NUCLEOTIDE SEQUENCE [LARGE SCALE GENOMIC DNA]</scope>
    <source>
        <strain evidence="2 3">PL0136</strain>
    </source>
</reference>
<proteinExistence type="predicted"/>
<name>A0A7G5H6L4_9BACT</name>
<dbReference type="KEGG" id="sfol:H3H32_18620"/>
<dbReference type="RefSeq" id="WP_182464149.1">
    <property type="nucleotide sequence ID" value="NZ_CP059732.1"/>
</dbReference>
<feature type="chain" id="PRO_5028844298" evidence="1">
    <location>
        <begin position="23"/>
        <end position="45"/>
    </location>
</feature>
<evidence type="ECO:0000256" key="1">
    <source>
        <dbReference type="SAM" id="SignalP"/>
    </source>
</evidence>
<evidence type="ECO:0000313" key="3">
    <source>
        <dbReference type="Proteomes" id="UP000515369"/>
    </source>
</evidence>